<keyword evidence="4" id="KW-1185">Reference proteome</keyword>
<dbReference type="SFLD" id="SFLDS00003">
    <property type="entry name" value="Haloacid_Dehalogenase"/>
    <property type="match status" value="1"/>
</dbReference>
<evidence type="ECO:0000256" key="2">
    <source>
        <dbReference type="ARBA" id="ARBA00022801"/>
    </source>
</evidence>
<dbReference type="Pfam" id="PF00702">
    <property type="entry name" value="Hydrolase"/>
    <property type="match status" value="1"/>
</dbReference>
<dbReference type="InterPro" id="IPR006328">
    <property type="entry name" value="2-HAD"/>
</dbReference>
<dbReference type="AlphaFoldDB" id="A0A9W4UHJ9"/>
<dbReference type="GO" id="GO:0016791">
    <property type="term" value="F:phosphatase activity"/>
    <property type="evidence" value="ECO:0007669"/>
    <property type="project" value="UniProtKB-ARBA"/>
</dbReference>
<organism evidence="3 4">
    <name type="scientific">Periconia digitata</name>
    <dbReference type="NCBI Taxonomy" id="1303443"/>
    <lineage>
        <taxon>Eukaryota</taxon>
        <taxon>Fungi</taxon>
        <taxon>Dikarya</taxon>
        <taxon>Ascomycota</taxon>
        <taxon>Pezizomycotina</taxon>
        <taxon>Dothideomycetes</taxon>
        <taxon>Pleosporomycetidae</taxon>
        <taxon>Pleosporales</taxon>
        <taxon>Massarineae</taxon>
        <taxon>Periconiaceae</taxon>
        <taxon>Periconia</taxon>
    </lineage>
</organism>
<dbReference type="InterPro" id="IPR023198">
    <property type="entry name" value="PGP-like_dom2"/>
</dbReference>
<evidence type="ECO:0000256" key="1">
    <source>
        <dbReference type="ARBA" id="ARBA00008106"/>
    </source>
</evidence>
<dbReference type="Gene3D" id="3.40.50.1000">
    <property type="entry name" value="HAD superfamily/HAD-like"/>
    <property type="match status" value="1"/>
</dbReference>
<proteinExistence type="inferred from homology"/>
<evidence type="ECO:0000313" key="3">
    <source>
        <dbReference type="EMBL" id="CAI6335006.1"/>
    </source>
</evidence>
<dbReference type="SUPFAM" id="SSF56784">
    <property type="entry name" value="HAD-like"/>
    <property type="match status" value="1"/>
</dbReference>
<dbReference type="SFLD" id="SFLDG01129">
    <property type="entry name" value="C1.5:_HAD__Beta-PGM__Phosphata"/>
    <property type="match status" value="1"/>
</dbReference>
<sequence>MPPLPISTINLKAPAPLPSPPRVIKGITMALPAPPRALFFDVFGTCVDWRETVTQALEAQAHVALNSATASLATQLRLRASSMTPTHWHEFAQQWRNSYKKFTRELAADPQKPWKTVDEHHLDSLRELLVEWELDGLWTDEDTRTLSLVWHQLKPWSDSSPGIALLNQLFWTATLSNGNVSLLSDLRSFGSLDFTHILSAELFGSYKPSPKVYLGAAEKLGLRPDECCMVAAHLNDLQAAKSLGLQTIYVQRPMEEDWPNEDVDKARSDGWVDLWIGEGQQGFVTVAEKLGVEIPVSKLKLSSSA</sequence>
<dbReference type="InterPro" id="IPR006439">
    <property type="entry name" value="HAD-SF_hydro_IA"/>
</dbReference>
<dbReference type="GO" id="GO:0019120">
    <property type="term" value="F:hydrolase activity, acting on acid halide bonds, in C-halide compounds"/>
    <property type="evidence" value="ECO:0007669"/>
    <property type="project" value="InterPro"/>
</dbReference>
<dbReference type="PANTHER" id="PTHR43316:SF3">
    <property type="entry name" value="HALOACID DEHALOGENASE, TYPE II (AFU_ORTHOLOGUE AFUA_2G07750)-RELATED"/>
    <property type="match status" value="1"/>
</dbReference>
<dbReference type="Gene3D" id="1.10.150.240">
    <property type="entry name" value="Putative phosphatase, domain 2"/>
    <property type="match status" value="1"/>
</dbReference>
<dbReference type="InterPro" id="IPR036412">
    <property type="entry name" value="HAD-like_sf"/>
</dbReference>
<dbReference type="PRINTS" id="PR00413">
    <property type="entry name" value="HADHALOGNASE"/>
</dbReference>
<dbReference type="NCBIfam" id="TIGR01428">
    <property type="entry name" value="HAD_type_II"/>
    <property type="match status" value="1"/>
</dbReference>
<dbReference type="OrthoDB" id="40579at2759"/>
<accession>A0A9W4UHJ9</accession>
<gene>
    <name evidence="3" type="ORF">PDIGIT_LOCUS8081</name>
</gene>
<comment type="caution">
    <text evidence="3">The sequence shown here is derived from an EMBL/GenBank/DDBJ whole genome shotgun (WGS) entry which is preliminary data.</text>
</comment>
<dbReference type="InterPro" id="IPR051540">
    <property type="entry name" value="S-2-haloacid_dehalogenase"/>
</dbReference>
<name>A0A9W4UHJ9_9PLEO</name>
<dbReference type="InterPro" id="IPR023214">
    <property type="entry name" value="HAD_sf"/>
</dbReference>
<keyword evidence="2" id="KW-0378">Hydrolase</keyword>
<dbReference type="PANTHER" id="PTHR43316">
    <property type="entry name" value="HYDROLASE, HALOACID DELAHOGENASE-RELATED"/>
    <property type="match status" value="1"/>
</dbReference>
<evidence type="ECO:0008006" key="5">
    <source>
        <dbReference type="Google" id="ProtNLM"/>
    </source>
</evidence>
<dbReference type="NCBIfam" id="TIGR01493">
    <property type="entry name" value="HAD-SF-IA-v2"/>
    <property type="match status" value="1"/>
</dbReference>
<dbReference type="Proteomes" id="UP001152607">
    <property type="component" value="Unassembled WGS sequence"/>
</dbReference>
<comment type="similarity">
    <text evidence="1">Belongs to the HAD-like hydrolase superfamily. S-2-haloalkanoic acid dehalogenase family.</text>
</comment>
<reference evidence="3" key="1">
    <citation type="submission" date="2023-01" db="EMBL/GenBank/DDBJ databases">
        <authorList>
            <person name="Van Ghelder C."/>
            <person name="Rancurel C."/>
        </authorList>
    </citation>
    <scope>NUCLEOTIDE SEQUENCE</scope>
    <source>
        <strain evidence="3">CNCM I-4278</strain>
    </source>
</reference>
<evidence type="ECO:0000313" key="4">
    <source>
        <dbReference type="Proteomes" id="UP001152607"/>
    </source>
</evidence>
<dbReference type="EMBL" id="CAOQHR010000005">
    <property type="protein sequence ID" value="CAI6335006.1"/>
    <property type="molecule type" value="Genomic_DNA"/>
</dbReference>
<protein>
    <recommendedName>
        <fullName evidence="5">Haloacid dehalogenase</fullName>
    </recommendedName>
</protein>